<dbReference type="Gene3D" id="3.40.605.10">
    <property type="entry name" value="Aldehyde Dehydrogenase, Chain A, domain 1"/>
    <property type="match status" value="1"/>
</dbReference>
<dbReference type="PROSITE" id="PS00070">
    <property type="entry name" value="ALDEHYDE_DEHYDR_CYS"/>
    <property type="match status" value="1"/>
</dbReference>
<comment type="catalytic activity">
    <reaction evidence="4">
        <text>an aldehyde + NAD(+) + H2O = a carboxylate + NADH + 2 H(+)</text>
        <dbReference type="Rhea" id="RHEA:16185"/>
        <dbReference type="ChEBI" id="CHEBI:15377"/>
        <dbReference type="ChEBI" id="CHEBI:15378"/>
        <dbReference type="ChEBI" id="CHEBI:17478"/>
        <dbReference type="ChEBI" id="CHEBI:29067"/>
        <dbReference type="ChEBI" id="CHEBI:57540"/>
        <dbReference type="ChEBI" id="CHEBI:57945"/>
        <dbReference type="EC" id="1.2.1.3"/>
    </reaction>
</comment>
<dbReference type="InterPro" id="IPR016160">
    <property type="entry name" value="Ald_DH_CS_CYS"/>
</dbReference>
<comment type="similarity">
    <text evidence="1 6">Belongs to the aldehyde dehydrogenase family.</text>
</comment>
<feature type="active site" evidence="5">
    <location>
        <position position="244"/>
    </location>
</feature>
<evidence type="ECO:0000256" key="6">
    <source>
        <dbReference type="RuleBase" id="RU003345"/>
    </source>
</evidence>
<dbReference type="InterPro" id="IPR015590">
    <property type="entry name" value="Aldehyde_DH_dom"/>
</dbReference>
<dbReference type="Pfam" id="PF00171">
    <property type="entry name" value="Aldedh"/>
    <property type="match status" value="1"/>
</dbReference>
<keyword evidence="2 6" id="KW-0560">Oxidoreductase</keyword>
<organism evidence="8 9">
    <name type="scientific">Paraburkholderia bryophila</name>
    <dbReference type="NCBI Taxonomy" id="420952"/>
    <lineage>
        <taxon>Bacteria</taxon>
        <taxon>Pseudomonadati</taxon>
        <taxon>Pseudomonadota</taxon>
        <taxon>Betaproteobacteria</taxon>
        <taxon>Burkholderiales</taxon>
        <taxon>Burkholderiaceae</taxon>
        <taxon>Paraburkholderia</taxon>
    </lineage>
</organism>
<dbReference type="InterPro" id="IPR016162">
    <property type="entry name" value="Ald_DH_N"/>
</dbReference>
<dbReference type="EC" id="1.2.1.3" evidence="3"/>
<dbReference type="SUPFAM" id="SSF53720">
    <property type="entry name" value="ALDH-like"/>
    <property type="match status" value="1"/>
</dbReference>
<evidence type="ECO:0000256" key="2">
    <source>
        <dbReference type="ARBA" id="ARBA00023002"/>
    </source>
</evidence>
<reference evidence="8 9" key="1">
    <citation type="submission" date="2018-06" db="EMBL/GenBank/DDBJ databases">
        <title>Genomic Encyclopedia of Type Strains, Phase III (KMG-III): the genomes of soil and plant-associated and newly described type strains.</title>
        <authorList>
            <person name="Whitman W."/>
        </authorList>
    </citation>
    <scope>NUCLEOTIDE SEQUENCE [LARGE SCALE GENOMIC DNA]</scope>
    <source>
        <strain evidence="8 9">LMG 23644</strain>
    </source>
</reference>
<dbReference type="FunFam" id="3.40.605.10:FF:000007">
    <property type="entry name" value="NAD/NADP-dependent betaine aldehyde dehydrogenase"/>
    <property type="match status" value="1"/>
</dbReference>
<dbReference type="InterPro" id="IPR016161">
    <property type="entry name" value="Ald_DH/histidinol_DH"/>
</dbReference>
<evidence type="ECO:0000259" key="7">
    <source>
        <dbReference type="Pfam" id="PF00171"/>
    </source>
</evidence>
<comment type="caution">
    <text evidence="8">The sequence shown here is derived from an EMBL/GenBank/DDBJ whole genome shotgun (WGS) entry which is preliminary data.</text>
</comment>
<dbReference type="Proteomes" id="UP000248918">
    <property type="component" value="Unassembled WGS sequence"/>
</dbReference>
<dbReference type="EMBL" id="QLTK01000008">
    <property type="protein sequence ID" value="RAS32080.1"/>
    <property type="molecule type" value="Genomic_DNA"/>
</dbReference>
<dbReference type="PROSITE" id="PS00687">
    <property type="entry name" value="ALDEHYDE_DEHYDR_GLU"/>
    <property type="match status" value="1"/>
</dbReference>
<evidence type="ECO:0000313" key="9">
    <source>
        <dbReference type="Proteomes" id="UP000248918"/>
    </source>
</evidence>
<dbReference type="PANTHER" id="PTHR42804">
    <property type="entry name" value="ALDEHYDE DEHYDROGENASE"/>
    <property type="match status" value="1"/>
</dbReference>
<dbReference type="GO" id="GO:0004029">
    <property type="term" value="F:aldehyde dehydrogenase (NAD+) activity"/>
    <property type="evidence" value="ECO:0007669"/>
    <property type="project" value="UniProtKB-EC"/>
</dbReference>
<accession>A0A329CD33</accession>
<evidence type="ECO:0000256" key="1">
    <source>
        <dbReference type="ARBA" id="ARBA00009986"/>
    </source>
</evidence>
<dbReference type="CDD" id="cd07138">
    <property type="entry name" value="ALDH_CddD_SSP0762"/>
    <property type="match status" value="1"/>
</dbReference>
<dbReference type="FunFam" id="3.40.309.10:FF:000012">
    <property type="entry name" value="Betaine aldehyde dehydrogenase"/>
    <property type="match status" value="1"/>
</dbReference>
<evidence type="ECO:0000313" key="8">
    <source>
        <dbReference type="EMBL" id="RAS32080.1"/>
    </source>
</evidence>
<sequence>MYTIDRIYINGQFVQPHGQEWFDLYNPSKGDVIGRVRLADAQDTQDAIAAARRALPAFSRTSKEQRVTWLRRLHEAVLAKVDPLAAATIEEYGAPATRAAWGARYAADSFLNAARTLEAYSFTRRIASAEVMMEPVGVAGLITPWNANAGFICNKMATAIAAGCTVVIKPSEISAIQTQIVSEALHDAGLPPGVFNIVTGRGDVVGAELSSNPQIAKISFTGSTAVGKSILRAGADTMKRVTLELGGKSPTLILDDADLATAVPLAITSGFMNSGQACIAGTRILVPESSLTDVIRLVKESVSKIKVGSLQDTDSAIGPMVSQRQYDRVQGYIRRGLEEGATLVAGGEGHPDGLSGYYVKPTVFANVKNDMSIAREEIFGPVLCILTYRSEDEAIEIANDTIYGLQAYVISPDVNRALAVASRLEAGRVIINGAPHEPLAPFGGFKQSGIGREYGTFGLEAFLETKTVLGASTRGLQ</sequence>
<gene>
    <name evidence="8" type="ORF">BX591_108188</name>
</gene>
<dbReference type="Gene3D" id="3.40.309.10">
    <property type="entry name" value="Aldehyde Dehydrogenase, Chain A, domain 2"/>
    <property type="match status" value="1"/>
</dbReference>
<dbReference type="PANTHER" id="PTHR42804:SF1">
    <property type="entry name" value="ALDEHYDE DEHYDROGENASE-RELATED"/>
    <property type="match status" value="1"/>
</dbReference>
<evidence type="ECO:0000256" key="4">
    <source>
        <dbReference type="ARBA" id="ARBA00049194"/>
    </source>
</evidence>
<dbReference type="OrthoDB" id="6187633at2"/>
<dbReference type="InterPro" id="IPR029510">
    <property type="entry name" value="Ald_DH_CS_GLU"/>
</dbReference>
<dbReference type="InterPro" id="IPR016163">
    <property type="entry name" value="Ald_DH_C"/>
</dbReference>
<protein>
    <recommendedName>
        <fullName evidence="3">aldehyde dehydrogenase (NAD(+))</fullName>
        <ecNumber evidence="3">1.2.1.3</ecNumber>
    </recommendedName>
</protein>
<proteinExistence type="inferred from homology"/>
<evidence type="ECO:0000256" key="5">
    <source>
        <dbReference type="PROSITE-ProRule" id="PRU10007"/>
    </source>
</evidence>
<name>A0A329CD33_9BURK</name>
<dbReference type="AlphaFoldDB" id="A0A329CD33"/>
<feature type="domain" description="Aldehyde dehydrogenase" evidence="7">
    <location>
        <begin position="14"/>
        <end position="468"/>
    </location>
</feature>
<dbReference type="RefSeq" id="WP_111932321.1">
    <property type="nucleotide sequence ID" value="NZ_CADFFP010000009.1"/>
</dbReference>
<evidence type="ECO:0000256" key="3">
    <source>
        <dbReference type="ARBA" id="ARBA00024226"/>
    </source>
</evidence>